<evidence type="ECO:0000313" key="2">
    <source>
        <dbReference type="EMBL" id="AVG46674.1"/>
    </source>
</evidence>
<proteinExistence type="predicted"/>
<feature type="region of interest" description="Disordered" evidence="1">
    <location>
        <begin position="19"/>
        <end position="38"/>
    </location>
</feature>
<accession>A0A2L2DKK1</accession>
<organism evidence="2">
    <name type="scientific">Acanthamoeba polyphaga mimivirus</name>
    <name type="common">APMV</name>
    <dbReference type="NCBI Taxonomy" id="212035"/>
    <lineage>
        <taxon>Viruses</taxon>
        <taxon>Varidnaviria</taxon>
        <taxon>Bamfordvirae</taxon>
        <taxon>Nucleocytoviricota</taxon>
        <taxon>Megaviricetes</taxon>
        <taxon>Imitervirales</taxon>
        <taxon>Mimiviridae</taxon>
        <taxon>Megamimivirinae</taxon>
        <taxon>Mimivirus</taxon>
        <taxon>Mimivirus bradfordmassiliense</taxon>
    </lineage>
</organism>
<name>A0A2L2DKK1_MIMIV</name>
<evidence type="ECO:0000256" key="1">
    <source>
        <dbReference type="SAM" id="MobiDB-lite"/>
    </source>
</evidence>
<sequence>MSEPYFMLPYERQAHANKVHARSTGPTPVIQRSENENSDKLIKSDPERLIKYIESIGYPVYLDNNNKIKIEF</sequence>
<protein>
    <submittedName>
        <fullName evidence="2">Uncharacterized protein</fullName>
    </submittedName>
</protein>
<organismHost>
    <name type="scientific">Acanthamoeba polyphaga</name>
    <name type="common">Amoeba</name>
    <dbReference type="NCBI Taxonomy" id="5757"/>
</organismHost>
<dbReference type="Proteomes" id="UP000280369">
    <property type="component" value="Segment"/>
</dbReference>
<dbReference type="EMBL" id="MG602507">
    <property type="protein sequence ID" value="AVG46674.1"/>
    <property type="molecule type" value="Genomic_DNA"/>
</dbReference>
<reference evidence="2" key="1">
    <citation type="journal article" date="2017" name="Front. Microbiol.">
        <title>Genome Characterization of the First Mimiviruses of Lineage C Isolated in Brazil.</title>
        <authorList>
            <person name="Assis F.L."/>
            <person name="Franco-Luiz A.P.M."/>
            <person name="Dos Santos R.N."/>
            <person name="Campos F.S."/>
            <person name="Dornas F.P."/>
            <person name="Borato P.V.M."/>
            <person name="Franco A.C."/>
            <person name="Abrahao J.S."/>
            <person name="Colson P."/>
            <person name="Scola B."/>
        </authorList>
    </citation>
    <scope>NUCLEOTIDE SEQUENCE [LARGE SCALE GENOMIC DNA]</scope>
</reference>